<keyword evidence="6 8" id="KW-0503">Monooxygenase</keyword>
<dbReference type="EMBL" id="CAJMWT010002446">
    <property type="protein sequence ID" value="CAE6443369.1"/>
    <property type="molecule type" value="Genomic_DNA"/>
</dbReference>
<dbReference type="InterPro" id="IPR036396">
    <property type="entry name" value="Cyt_P450_sf"/>
</dbReference>
<dbReference type="SUPFAM" id="SSF48264">
    <property type="entry name" value="Cytochrome P450"/>
    <property type="match status" value="1"/>
</dbReference>
<dbReference type="Gene3D" id="1.10.630.10">
    <property type="entry name" value="Cytochrome P450"/>
    <property type="match status" value="1"/>
</dbReference>
<evidence type="ECO:0000256" key="3">
    <source>
        <dbReference type="ARBA" id="ARBA00022723"/>
    </source>
</evidence>
<dbReference type="InterPro" id="IPR050196">
    <property type="entry name" value="Cytochrome_P450_Monoox"/>
</dbReference>
<dbReference type="Proteomes" id="UP000663843">
    <property type="component" value="Unassembled WGS sequence"/>
</dbReference>
<keyword evidence="3 7" id="KW-0479">Metal-binding</keyword>
<name>A0A8H3GBW0_9AGAM</name>
<comment type="similarity">
    <text evidence="1 8">Belongs to the cytochrome P450 family.</text>
</comment>
<dbReference type="GO" id="GO:0016705">
    <property type="term" value="F:oxidoreductase activity, acting on paired donors, with incorporation or reduction of molecular oxygen"/>
    <property type="evidence" value="ECO:0007669"/>
    <property type="project" value="InterPro"/>
</dbReference>
<dbReference type="PRINTS" id="PR00385">
    <property type="entry name" value="P450"/>
</dbReference>
<evidence type="ECO:0000313" key="9">
    <source>
        <dbReference type="EMBL" id="CAE6443369.1"/>
    </source>
</evidence>
<accession>A0A8H3GBW0</accession>
<evidence type="ECO:0000256" key="5">
    <source>
        <dbReference type="ARBA" id="ARBA00023004"/>
    </source>
</evidence>
<dbReference type="PANTHER" id="PTHR24291">
    <property type="entry name" value="CYTOCHROME P450 FAMILY 4"/>
    <property type="match status" value="1"/>
</dbReference>
<protein>
    <submittedName>
        <fullName evidence="9">Uncharacterized protein</fullName>
    </submittedName>
</protein>
<dbReference type="PROSITE" id="PS00086">
    <property type="entry name" value="CYTOCHROME_P450"/>
    <property type="match status" value="1"/>
</dbReference>
<gene>
    <name evidence="9" type="ORF">RDB_LOCUS77963</name>
</gene>
<organism evidence="9 10">
    <name type="scientific">Rhizoctonia solani</name>
    <dbReference type="NCBI Taxonomy" id="456999"/>
    <lineage>
        <taxon>Eukaryota</taxon>
        <taxon>Fungi</taxon>
        <taxon>Dikarya</taxon>
        <taxon>Basidiomycota</taxon>
        <taxon>Agaricomycotina</taxon>
        <taxon>Agaricomycetes</taxon>
        <taxon>Cantharellales</taxon>
        <taxon>Ceratobasidiaceae</taxon>
        <taxon>Rhizoctonia</taxon>
    </lineage>
</organism>
<evidence type="ECO:0000313" key="10">
    <source>
        <dbReference type="Proteomes" id="UP000663843"/>
    </source>
</evidence>
<dbReference type="InterPro" id="IPR002401">
    <property type="entry name" value="Cyt_P450_E_grp-I"/>
</dbReference>
<comment type="caution">
    <text evidence="9">The sequence shown here is derived from an EMBL/GenBank/DDBJ whole genome shotgun (WGS) entry which is preliminary data.</text>
</comment>
<dbReference type="GO" id="GO:0004497">
    <property type="term" value="F:monooxygenase activity"/>
    <property type="evidence" value="ECO:0007669"/>
    <property type="project" value="UniProtKB-KW"/>
</dbReference>
<evidence type="ECO:0000256" key="6">
    <source>
        <dbReference type="ARBA" id="ARBA00023033"/>
    </source>
</evidence>
<feature type="binding site" description="axial binding residue" evidence="7">
    <location>
        <position position="480"/>
    </location>
    <ligand>
        <name>heme</name>
        <dbReference type="ChEBI" id="CHEBI:30413"/>
    </ligand>
    <ligandPart>
        <name>Fe</name>
        <dbReference type="ChEBI" id="CHEBI:18248"/>
    </ligandPart>
</feature>
<evidence type="ECO:0000256" key="2">
    <source>
        <dbReference type="ARBA" id="ARBA00022617"/>
    </source>
</evidence>
<dbReference type="InterPro" id="IPR001128">
    <property type="entry name" value="Cyt_P450"/>
</dbReference>
<proteinExistence type="inferred from homology"/>
<dbReference type="AlphaFoldDB" id="A0A8H3GBW0"/>
<dbReference type="GO" id="GO:0005506">
    <property type="term" value="F:iron ion binding"/>
    <property type="evidence" value="ECO:0007669"/>
    <property type="project" value="InterPro"/>
</dbReference>
<dbReference type="Pfam" id="PF00067">
    <property type="entry name" value="p450"/>
    <property type="match status" value="1"/>
</dbReference>
<dbReference type="PANTHER" id="PTHR24291:SF50">
    <property type="entry name" value="BIFUNCTIONAL ALBAFLAVENONE MONOOXYGENASE_TERPENE SYNTHASE"/>
    <property type="match status" value="1"/>
</dbReference>
<comment type="cofactor">
    <cofactor evidence="7">
        <name>heme</name>
        <dbReference type="ChEBI" id="CHEBI:30413"/>
    </cofactor>
</comment>
<reference evidence="9" key="1">
    <citation type="submission" date="2021-01" db="EMBL/GenBank/DDBJ databases">
        <authorList>
            <person name="Kaushik A."/>
        </authorList>
    </citation>
    <scope>NUCLEOTIDE SEQUENCE</scope>
    <source>
        <strain evidence="9">AG2-2IIIB</strain>
    </source>
</reference>
<sequence length="539" mass="60259">MYAALATTVTVVLLSALLARLSYLWILPRPLPDIPHNPITSLLGDIPAIAQYEKDGKVTFTDFIAHLTTIHGPILQILLPWRRIVVVADRVEAARIILSGKAVDTSQRLRTIFATALPNSQLALPANEVWKKHRRLAGPSMSRRYLERMSSRISFGANELVGLWRGKIGLVDNSAFDVAMDFHLATMDNIINIALGESIGAVKSAYSALPLTYSRSTNVAQLPQPEFPPLYKAGEVIAEGFKRALQSPCPGITTWLFTYTSPTWWRFYNLLTSFFNDAIVRTREREAGLGRTGQGLSTNADCVLDMIVQREIQEGAEALGDKDILDELITYFFGGQDTTASVLSWLVKYLPTDPEIQRRLHEEMCVVFGADIESTEPLDFNLIDDSERVPILEAVVAETLRCAAVASIISRELLRDEVILGRLIPKGTQLFFATGLMSKSEAEWGSDAKEWRPSRWLTLDGAFNRSAGPSIPFGMGQRSCFGQRLAILQLKIYLATMSREFFFKPVPCEVNSWEASELILRRPKMSYVSLERWDVKSEP</sequence>
<evidence type="ECO:0000256" key="7">
    <source>
        <dbReference type="PIRSR" id="PIRSR602401-1"/>
    </source>
</evidence>
<keyword evidence="5 7" id="KW-0408">Iron</keyword>
<evidence type="ECO:0000256" key="1">
    <source>
        <dbReference type="ARBA" id="ARBA00010617"/>
    </source>
</evidence>
<evidence type="ECO:0000256" key="8">
    <source>
        <dbReference type="RuleBase" id="RU000461"/>
    </source>
</evidence>
<dbReference type="InterPro" id="IPR017972">
    <property type="entry name" value="Cyt_P450_CS"/>
</dbReference>
<keyword evidence="4 8" id="KW-0560">Oxidoreductase</keyword>
<dbReference type="PRINTS" id="PR00463">
    <property type="entry name" value="EP450I"/>
</dbReference>
<dbReference type="GO" id="GO:0020037">
    <property type="term" value="F:heme binding"/>
    <property type="evidence" value="ECO:0007669"/>
    <property type="project" value="InterPro"/>
</dbReference>
<keyword evidence="2 7" id="KW-0349">Heme</keyword>
<evidence type="ECO:0000256" key="4">
    <source>
        <dbReference type="ARBA" id="ARBA00023002"/>
    </source>
</evidence>